<sequence length="132" mass="14676">MQKSCYGDVRLAGGSTLYEGRVEIYYDGSWGTVCDDSWSIVDADVVCRQLGLGDAEDTRQFGRGTGRIWLDDVRCLGTESRLDSCSHRGWGVHNCDHYDDAGVRCSAGKVFTFHMDALTTHHSTFGRWDGTL</sequence>
<evidence type="ECO:0000313" key="7">
    <source>
        <dbReference type="EMBL" id="PIK58445.1"/>
    </source>
</evidence>
<feature type="disulfide bond" evidence="5">
    <location>
        <begin position="75"/>
        <end position="85"/>
    </location>
</feature>
<dbReference type="Gene3D" id="3.10.250.10">
    <property type="entry name" value="SRCR-like domain"/>
    <property type="match status" value="1"/>
</dbReference>
<evidence type="ECO:0000313" key="8">
    <source>
        <dbReference type="Proteomes" id="UP000230750"/>
    </source>
</evidence>
<name>A0A2G8LE11_STIJA</name>
<comment type="caution">
    <text evidence="5">Lacks conserved residue(s) required for the propagation of feature annotation.</text>
</comment>
<keyword evidence="4" id="KW-0325">Glycoprotein</keyword>
<evidence type="ECO:0000256" key="2">
    <source>
        <dbReference type="ARBA" id="ARBA00022737"/>
    </source>
</evidence>
<evidence type="ECO:0000256" key="5">
    <source>
        <dbReference type="PROSITE-ProRule" id="PRU00196"/>
    </source>
</evidence>
<dbReference type="GO" id="GO:0016020">
    <property type="term" value="C:membrane"/>
    <property type="evidence" value="ECO:0007669"/>
    <property type="project" value="InterPro"/>
</dbReference>
<evidence type="ECO:0000259" key="6">
    <source>
        <dbReference type="PROSITE" id="PS50287"/>
    </source>
</evidence>
<dbReference type="Pfam" id="PF00530">
    <property type="entry name" value="SRCR"/>
    <property type="match status" value="1"/>
</dbReference>
<dbReference type="EMBL" id="MRZV01000113">
    <property type="protein sequence ID" value="PIK58445.1"/>
    <property type="molecule type" value="Genomic_DNA"/>
</dbReference>
<protein>
    <recommendedName>
        <fullName evidence="6">SRCR domain-containing protein</fullName>
    </recommendedName>
</protein>
<evidence type="ECO:0000256" key="1">
    <source>
        <dbReference type="ARBA" id="ARBA00022729"/>
    </source>
</evidence>
<gene>
    <name evidence="7" type="ORF">BSL78_04666</name>
</gene>
<proteinExistence type="predicted"/>
<keyword evidence="8" id="KW-1185">Reference proteome</keyword>
<reference evidence="7 8" key="1">
    <citation type="journal article" date="2017" name="PLoS Biol.">
        <title>The sea cucumber genome provides insights into morphological evolution and visceral regeneration.</title>
        <authorList>
            <person name="Zhang X."/>
            <person name="Sun L."/>
            <person name="Yuan J."/>
            <person name="Sun Y."/>
            <person name="Gao Y."/>
            <person name="Zhang L."/>
            <person name="Li S."/>
            <person name="Dai H."/>
            <person name="Hamel J.F."/>
            <person name="Liu C."/>
            <person name="Yu Y."/>
            <person name="Liu S."/>
            <person name="Lin W."/>
            <person name="Guo K."/>
            <person name="Jin S."/>
            <person name="Xu P."/>
            <person name="Storey K.B."/>
            <person name="Huan P."/>
            <person name="Zhang T."/>
            <person name="Zhou Y."/>
            <person name="Zhang J."/>
            <person name="Lin C."/>
            <person name="Li X."/>
            <person name="Xing L."/>
            <person name="Huo D."/>
            <person name="Sun M."/>
            <person name="Wang L."/>
            <person name="Mercier A."/>
            <person name="Li F."/>
            <person name="Yang H."/>
            <person name="Xiang J."/>
        </authorList>
    </citation>
    <scope>NUCLEOTIDE SEQUENCE [LARGE SCALE GENOMIC DNA]</scope>
    <source>
        <strain evidence="7">Shaxun</strain>
        <tissue evidence="7">Muscle</tissue>
    </source>
</reference>
<organism evidence="7 8">
    <name type="scientific">Stichopus japonicus</name>
    <name type="common">Sea cucumber</name>
    <dbReference type="NCBI Taxonomy" id="307972"/>
    <lineage>
        <taxon>Eukaryota</taxon>
        <taxon>Metazoa</taxon>
        <taxon>Echinodermata</taxon>
        <taxon>Eleutherozoa</taxon>
        <taxon>Echinozoa</taxon>
        <taxon>Holothuroidea</taxon>
        <taxon>Aspidochirotacea</taxon>
        <taxon>Aspidochirotida</taxon>
        <taxon>Stichopodidae</taxon>
        <taxon>Apostichopus</taxon>
    </lineage>
</organism>
<dbReference type="PANTHER" id="PTHR48071">
    <property type="entry name" value="SRCR DOMAIN-CONTAINING PROTEIN"/>
    <property type="match status" value="1"/>
</dbReference>
<feature type="domain" description="SRCR" evidence="6">
    <location>
        <begin position="9"/>
        <end position="106"/>
    </location>
</feature>
<dbReference type="FunFam" id="3.10.250.10:FF:000006">
    <property type="entry name" value="neurotrypsin isoform X2"/>
    <property type="match status" value="1"/>
</dbReference>
<comment type="caution">
    <text evidence="7">The sequence shown here is derived from an EMBL/GenBank/DDBJ whole genome shotgun (WGS) entry which is preliminary data.</text>
</comment>
<dbReference type="SUPFAM" id="SSF56487">
    <property type="entry name" value="SRCR-like"/>
    <property type="match status" value="1"/>
</dbReference>
<keyword evidence="2" id="KW-0677">Repeat</keyword>
<dbReference type="PROSITE" id="PS00420">
    <property type="entry name" value="SRCR_1"/>
    <property type="match status" value="1"/>
</dbReference>
<dbReference type="InterPro" id="IPR036772">
    <property type="entry name" value="SRCR-like_dom_sf"/>
</dbReference>
<evidence type="ECO:0000256" key="4">
    <source>
        <dbReference type="ARBA" id="ARBA00023180"/>
    </source>
</evidence>
<dbReference type="SMART" id="SM00202">
    <property type="entry name" value="SR"/>
    <property type="match status" value="1"/>
</dbReference>
<dbReference type="Proteomes" id="UP000230750">
    <property type="component" value="Unassembled WGS sequence"/>
</dbReference>
<keyword evidence="1" id="KW-0732">Signal</keyword>
<dbReference type="PROSITE" id="PS50287">
    <property type="entry name" value="SRCR_2"/>
    <property type="match status" value="1"/>
</dbReference>
<dbReference type="OrthoDB" id="536948at2759"/>
<keyword evidence="3 5" id="KW-1015">Disulfide bond</keyword>
<dbReference type="AlphaFoldDB" id="A0A2G8LE11"/>
<accession>A0A2G8LE11</accession>
<evidence type="ECO:0000256" key="3">
    <source>
        <dbReference type="ARBA" id="ARBA00023157"/>
    </source>
</evidence>
<dbReference type="PRINTS" id="PR00258">
    <property type="entry name" value="SPERACTRCPTR"/>
</dbReference>
<dbReference type="PANTHER" id="PTHR48071:SF18">
    <property type="entry name" value="DELETED IN MALIGNANT BRAIN TUMORS 1 PROTEIN-RELATED"/>
    <property type="match status" value="1"/>
</dbReference>
<dbReference type="InterPro" id="IPR001190">
    <property type="entry name" value="SRCR"/>
</dbReference>